<dbReference type="PROSITE" id="PS51275">
    <property type="entry name" value="PEPTIDASE_C26_GGH"/>
    <property type="match status" value="1"/>
</dbReference>
<dbReference type="FunFam" id="3.40.50.880:FF:000024">
    <property type="entry name" value="Folate gamma-glutamyl hydrolase"/>
    <property type="match status" value="1"/>
</dbReference>
<evidence type="ECO:0000256" key="4">
    <source>
        <dbReference type="ARBA" id="ARBA00022729"/>
    </source>
</evidence>
<dbReference type="SUPFAM" id="SSF52317">
    <property type="entry name" value="Class I glutamine amidotransferase-like"/>
    <property type="match status" value="1"/>
</dbReference>
<evidence type="ECO:0000256" key="3">
    <source>
        <dbReference type="ARBA" id="ARBA00022525"/>
    </source>
</evidence>
<sequence>MLVTYRLTRDIIICVANDLSSVIFICLVGDNPNSWIEMFTIKGVFLAAYLLYCVDAITMTAEEKLNVRPIVGVLSQEQSKHLQSKFPKENYTSYIGASYVKHVEAAGARVVPILIGKSRDYYKDLMKKINGVFLPGGATFFNQSNGFADAGQHIYEIAQEMNNEGDYFPIFGTCLGFELLIILASGRGEKENRVGCFSFRNLSLNFTSDFRSSKMFKDVPEELVKILADEEVTVNAHQFCIVDENLKSHNLTKDWRVTSYSKDDNGTSFIATIENTRYPFYGVQFHPEKSAYEWKASKSYPHTNNAIRSNRYFLDFFVGECRKNRHSFASVEEENKYLIYNYPPVFTGALGSAYQQCYFFEPKYHDVTANGDTNLNPYDTLYYRTDLY</sequence>
<dbReference type="EMBL" id="CAVLEF010000283">
    <property type="protein sequence ID" value="CAK1556229.1"/>
    <property type="molecule type" value="Genomic_DNA"/>
</dbReference>
<gene>
    <name evidence="8" type="ORF">LNINA_LOCUS14993</name>
</gene>
<evidence type="ECO:0000256" key="6">
    <source>
        <dbReference type="PIRSR" id="PIRSR615527-1"/>
    </source>
</evidence>
<dbReference type="AlphaFoldDB" id="A0AAV1K5L7"/>
<evidence type="ECO:0000256" key="2">
    <source>
        <dbReference type="ARBA" id="ARBA00011083"/>
    </source>
</evidence>
<comment type="subcellular location">
    <subcellularLocation>
        <location evidence="1">Secreted</location>
        <location evidence="1">Extracellular space</location>
    </subcellularLocation>
</comment>
<comment type="caution">
    <text evidence="8">The sequence shown here is derived from an EMBL/GenBank/DDBJ whole genome shotgun (WGS) entry which is preliminary data.</text>
</comment>
<dbReference type="GO" id="GO:0005773">
    <property type="term" value="C:vacuole"/>
    <property type="evidence" value="ECO:0007669"/>
    <property type="project" value="TreeGrafter"/>
</dbReference>
<protein>
    <recommendedName>
        <fullName evidence="7">folate gamma-glutamyl hydrolase</fullName>
        <ecNumber evidence="7">3.4.19.9</ecNumber>
    </recommendedName>
</protein>
<feature type="active site" description="Proton donor" evidence="6">
    <location>
        <position position="286"/>
    </location>
</feature>
<dbReference type="InterPro" id="IPR011697">
    <property type="entry name" value="Peptidase_C26"/>
</dbReference>
<keyword evidence="4" id="KW-0732">Signal</keyword>
<dbReference type="GO" id="GO:0005576">
    <property type="term" value="C:extracellular region"/>
    <property type="evidence" value="ECO:0007669"/>
    <property type="project" value="UniProtKB-SubCell"/>
</dbReference>
<name>A0AAV1K5L7_9NEOP</name>
<evidence type="ECO:0000256" key="1">
    <source>
        <dbReference type="ARBA" id="ARBA00004239"/>
    </source>
</evidence>
<reference evidence="8 9" key="1">
    <citation type="submission" date="2023-11" db="EMBL/GenBank/DDBJ databases">
        <authorList>
            <person name="Okamura Y."/>
        </authorList>
    </citation>
    <scope>NUCLEOTIDE SEQUENCE [LARGE SCALE GENOMIC DNA]</scope>
</reference>
<feature type="active site" description="Nucleophile" evidence="6 7">
    <location>
        <position position="174"/>
    </location>
</feature>
<feature type="active site" evidence="7">
    <location>
        <position position="286"/>
    </location>
</feature>
<evidence type="ECO:0000313" key="8">
    <source>
        <dbReference type="EMBL" id="CAK1556229.1"/>
    </source>
</evidence>
<comment type="catalytic activity">
    <reaction evidence="7">
        <text>(6S)-5,6,7,8-tetrahydrofolyl-(gamma-L-Glu)(n) + (n-1) H2O = (6S)-5,6,7,8-tetrahydrofolate + (n-1) L-glutamate</text>
        <dbReference type="Rhea" id="RHEA:56784"/>
        <dbReference type="Rhea" id="RHEA-COMP:14738"/>
        <dbReference type="ChEBI" id="CHEBI:15377"/>
        <dbReference type="ChEBI" id="CHEBI:29985"/>
        <dbReference type="ChEBI" id="CHEBI:57453"/>
        <dbReference type="ChEBI" id="CHEBI:141005"/>
        <dbReference type="EC" id="3.4.19.9"/>
    </reaction>
</comment>
<dbReference type="EC" id="3.4.19.9" evidence="7"/>
<accession>A0AAV1K5L7</accession>
<dbReference type="Gene3D" id="3.40.50.880">
    <property type="match status" value="1"/>
</dbReference>
<evidence type="ECO:0000313" key="9">
    <source>
        <dbReference type="Proteomes" id="UP001497472"/>
    </source>
</evidence>
<proteinExistence type="inferred from homology"/>
<dbReference type="Pfam" id="PF07722">
    <property type="entry name" value="Peptidase_C26"/>
    <property type="match status" value="1"/>
</dbReference>
<dbReference type="InterPro" id="IPR015527">
    <property type="entry name" value="Pept_C26_g-glut_hydrolase"/>
</dbReference>
<dbReference type="PANTHER" id="PTHR11315:SF0">
    <property type="entry name" value="FOLATE GAMMA-GLUTAMYL HYDROLASE"/>
    <property type="match status" value="1"/>
</dbReference>
<dbReference type="PROSITE" id="PS51273">
    <property type="entry name" value="GATASE_TYPE_1"/>
    <property type="match status" value="1"/>
</dbReference>
<dbReference type="InterPro" id="IPR029062">
    <property type="entry name" value="Class_I_gatase-like"/>
</dbReference>
<keyword evidence="3" id="KW-0964">Secreted</keyword>
<comment type="similarity">
    <text evidence="2">Belongs to the peptidase C26 family.</text>
</comment>
<keyword evidence="9" id="KW-1185">Reference proteome</keyword>
<dbReference type="Proteomes" id="UP001497472">
    <property type="component" value="Unassembled WGS sequence"/>
</dbReference>
<organism evidence="8 9">
    <name type="scientific">Leptosia nina</name>
    <dbReference type="NCBI Taxonomy" id="320188"/>
    <lineage>
        <taxon>Eukaryota</taxon>
        <taxon>Metazoa</taxon>
        <taxon>Ecdysozoa</taxon>
        <taxon>Arthropoda</taxon>
        <taxon>Hexapoda</taxon>
        <taxon>Insecta</taxon>
        <taxon>Pterygota</taxon>
        <taxon>Neoptera</taxon>
        <taxon>Endopterygota</taxon>
        <taxon>Lepidoptera</taxon>
        <taxon>Glossata</taxon>
        <taxon>Ditrysia</taxon>
        <taxon>Papilionoidea</taxon>
        <taxon>Pieridae</taxon>
        <taxon>Pierinae</taxon>
        <taxon>Leptosia</taxon>
    </lineage>
</organism>
<evidence type="ECO:0000256" key="7">
    <source>
        <dbReference type="PROSITE-ProRule" id="PRU00607"/>
    </source>
</evidence>
<dbReference type="PANTHER" id="PTHR11315">
    <property type="entry name" value="PROTEASE FAMILY C26 GAMMA-GLUTAMYL HYDROLASE"/>
    <property type="match status" value="1"/>
</dbReference>
<dbReference type="GO" id="GO:0046900">
    <property type="term" value="P:tetrahydrofolylpolyglutamate metabolic process"/>
    <property type="evidence" value="ECO:0007669"/>
    <property type="project" value="TreeGrafter"/>
</dbReference>
<keyword evidence="5 7" id="KW-0378">Hydrolase</keyword>
<evidence type="ECO:0000256" key="5">
    <source>
        <dbReference type="ARBA" id="ARBA00022801"/>
    </source>
</evidence>
<dbReference type="GO" id="GO:0034722">
    <property type="term" value="F:gamma-glutamyl-peptidase activity"/>
    <property type="evidence" value="ECO:0007669"/>
    <property type="project" value="UniProtKB-UniRule"/>
</dbReference>